<dbReference type="GO" id="GO:0004331">
    <property type="term" value="F:fructose-2,6-bisphosphate 2-phosphatase activity"/>
    <property type="evidence" value="ECO:0007669"/>
    <property type="project" value="TreeGrafter"/>
</dbReference>
<feature type="binding site" evidence="3">
    <location>
        <position position="58"/>
    </location>
    <ligand>
        <name>substrate</name>
    </ligand>
</feature>
<accession>A0A1M5B1Q7</accession>
<dbReference type="OrthoDB" id="9782128at2"/>
<evidence type="ECO:0000313" key="5">
    <source>
        <dbReference type="Proteomes" id="UP000184476"/>
    </source>
</evidence>
<dbReference type="RefSeq" id="WP_073157910.1">
    <property type="nucleotide sequence ID" value="NZ_FQVL01000017.1"/>
</dbReference>
<dbReference type="EMBL" id="FQVL01000017">
    <property type="protein sequence ID" value="SHF36403.1"/>
    <property type="molecule type" value="Genomic_DNA"/>
</dbReference>
<feature type="active site" description="Proton donor/acceptor" evidence="2">
    <location>
        <position position="82"/>
    </location>
</feature>
<dbReference type="CDD" id="cd07067">
    <property type="entry name" value="HP_PGM_like"/>
    <property type="match status" value="1"/>
</dbReference>
<dbReference type="Pfam" id="PF00300">
    <property type="entry name" value="His_Phos_1"/>
    <property type="match status" value="1"/>
</dbReference>
<reference evidence="4 5" key="1">
    <citation type="submission" date="2016-11" db="EMBL/GenBank/DDBJ databases">
        <authorList>
            <person name="Jaros S."/>
            <person name="Januszkiewicz K."/>
            <person name="Wedrychowicz H."/>
        </authorList>
    </citation>
    <scope>NUCLEOTIDE SEQUENCE [LARGE SCALE GENOMIC DNA]</scope>
    <source>
        <strain evidence="4 5">DSM 44666</strain>
    </source>
</reference>
<dbReference type="SUPFAM" id="SSF53254">
    <property type="entry name" value="Phosphoglycerate mutase-like"/>
    <property type="match status" value="1"/>
</dbReference>
<keyword evidence="5" id="KW-1185">Reference proteome</keyword>
<protein>
    <submittedName>
        <fullName evidence="4">Probable phosphoglycerate mutase</fullName>
    </submittedName>
</protein>
<evidence type="ECO:0000256" key="2">
    <source>
        <dbReference type="PIRSR" id="PIRSR613078-1"/>
    </source>
</evidence>
<sequence>MTNLYIARHGQTEWNMKKQIQGWKDSQLTSMGVQQAQVLGKRMHHVPLHVIYTSSSGRAYQTATQLVGERQIEIMKTDALREISFGMWEGKKWSEMEALYPKELEIMTDHPDQFEAIVTQGETFFEVQERIASFVHSTLEKHKGENLLFVTHSITIKVLVNYFRGGVLKYLWEGPDSHWASLYHLSFKEDQVKILFEDEEIGTYPYHFAT</sequence>
<dbReference type="InterPro" id="IPR001345">
    <property type="entry name" value="PG/BPGM_mutase_AS"/>
</dbReference>
<feature type="binding site" evidence="3">
    <location>
        <begin position="8"/>
        <end position="15"/>
    </location>
    <ligand>
        <name>substrate</name>
    </ligand>
</feature>
<evidence type="ECO:0000256" key="3">
    <source>
        <dbReference type="PIRSR" id="PIRSR613078-2"/>
    </source>
</evidence>
<dbReference type="STRING" id="112248.SAMN05444392_11735"/>
<organism evidence="4 5">
    <name type="scientific">Seinonella peptonophila</name>
    <dbReference type="NCBI Taxonomy" id="112248"/>
    <lineage>
        <taxon>Bacteria</taxon>
        <taxon>Bacillati</taxon>
        <taxon>Bacillota</taxon>
        <taxon>Bacilli</taxon>
        <taxon>Bacillales</taxon>
        <taxon>Thermoactinomycetaceae</taxon>
        <taxon>Seinonella</taxon>
    </lineage>
</organism>
<dbReference type="Gene3D" id="3.40.50.1240">
    <property type="entry name" value="Phosphoglycerate mutase-like"/>
    <property type="match status" value="1"/>
</dbReference>
<proteinExistence type="predicted"/>
<keyword evidence="1" id="KW-0378">Hydrolase</keyword>
<dbReference type="InterPro" id="IPR013078">
    <property type="entry name" value="His_Pase_superF_clade-1"/>
</dbReference>
<dbReference type="PROSITE" id="PS00175">
    <property type="entry name" value="PG_MUTASE"/>
    <property type="match status" value="1"/>
</dbReference>
<name>A0A1M5B1Q7_9BACL</name>
<evidence type="ECO:0000256" key="1">
    <source>
        <dbReference type="ARBA" id="ARBA00022801"/>
    </source>
</evidence>
<dbReference type="Proteomes" id="UP000184476">
    <property type="component" value="Unassembled WGS sequence"/>
</dbReference>
<evidence type="ECO:0000313" key="4">
    <source>
        <dbReference type="EMBL" id="SHF36403.1"/>
    </source>
</evidence>
<dbReference type="InterPro" id="IPR029033">
    <property type="entry name" value="His_PPase_superfam"/>
</dbReference>
<dbReference type="GO" id="GO:0005829">
    <property type="term" value="C:cytosol"/>
    <property type="evidence" value="ECO:0007669"/>
    <property type="project" value="TreeGrafter"/>
</dbReference>
<dbReference type="PANTHER" id="PTHR46517:SF1">
    <property type="entry name" value="FRUCTOSE-2,6-BISPHOSPHATASE TIGAR"/>
    <property type="match status" value="1"/>
</dbReference>
<dbReference type="GO" id="GO:0043456">
    <property type="term" value="P:regulation of pentose-phosphate shunt"/>
    <property type="evidence" value="ECO:0007669"/>
    <property type="project" value="TreeGrafter"/>
</dbReference>
<dbReference type="InterPro" id="IPR051695">
    <property type="entry name" value="Phosphoglycerate_Mutase"/>
</dbReference>
<dbReference type="GO" id="GO:0045820">
    <property type="term" value="P:negative regulation of glycolytic process"/>
    <property type="evidence" value="ECO:0007669"/>
    <property type="project" value="TreeGrafter"/>
</dbReference>
<dbReference type="PANTHER" id="PTHR46517">
    <property type="entry name" value="FRUCTOSE-2,6-BISPHOSPHATASE TIGAR"/>
    <property type="match status" value="1"/>
</dbReference>
<dbReference type="AlphaFoldDB" id="A0A1M5B1Q7"/>
<dbReference type="SMART" id="SM00855">
    <property type="entry name" value="PGAM"/>
    <property type="match status" value="1"/>
</dbReference>
<feature type="active site" description="Tele-phosphohistidine intermediate" evidence="2">
    <location>
        <position position="9"/>
    </location>
</feature>
<gene>
    <name evidence="4" type="ORF">SAMN05444392_11735</name>
</gene>